<dbReference type="GO" id="GO:0009055">
    <property type="term" value="F:electron transfer activity"/>
    <property type="evidence" value="ECO:0007669"/>
    <property type="project" value="InterPro"/>
</dbReference>
<dbReference type="Pfam" id="PF01512">
    <property type="entry name" value="Complex1_51K"/>
    <property type="match status" value="1"/>
</dbReference>
<keyword evidence="10" id="KW-0408">Iron</keyword>
<dbReference type="SUPFAM" id="SSF142019">
    <property type="entry name" value="Nqo1 FMN-binding domain-like"/>
    <property type="match status" value="1"/>
</dbReference>
<evidence type="ECO:0000256" key="1">
    <source>
        <dbReference type="ARBA" id="ARBA00022448"/>
    </source>
</evidence>
<sequence>MLRFPLIRTKWSNEHVMAALFVVLVLYHIPQWIVNPVGIVHFLLLIATGAFLDAIFSMIRYKRIWCCVSGVVTAAILSVMTGYVPLWGRIIGVVVALVLGKYIFGGTGKNIVNPAVTGLLFIILVFEVSFPIFESSYLLIPAILLSLPFLRIRPYAGIGYMLGMVAALLINNSLSMNHLISYGVIFFSCILLTDPVSVTKHPTIGAFLGLAAGFAALFFSKVPTVALCGILAVNLISYGVETFMIKEKNKALRNTLRIPKVVVGTERISCLDLTGEVMNNDFTDTKSGKEKEKNIKDSVCTGYSSELILSRIKANEVYGMGGAAFSTYQKIISVIQSKTNEKYMIINGVECDPGLVHDFYLLRHHNKEIIQGIDFILSCIPFMTVHLAVKDVGNLEYPEYVQIHKIPDFYPAGAERFLIQEVLSQNIAYNQKPAESGILVLNAQTILSVYEAVALNKKIQTRFLTVANLKEASAKVVKVKLGMKVHKVIEEVFPGSVNVFVGGGLMQSYLADEDTLIGKDVNFIATGEFPNYKESPQCLRCGNCSKNCPAGLKVDKIADLVDRRKMEAKNARKLQVMKCISCGSCSYSCLAGRNLSSKVVAAKEAIQV</sequence>
<evidence type="ECO:0000256" key="3">
    <source>
        <dbReference type="ARBA" id="ARBA00022553"/>
    </source>
</evidence>
<evidence type="ECO:0000256" key="13">
    <source>
        <dbReference type="SAM" id="Phobius"/>
    </source>
</evidence>
<feature type="transmembrane region" description="Helical" evidence="13">
    <location>
        <begin position="86"/>
        <end position="104"/>
    </location>
</feature>
<dbReference type="Pfam" id="PF03116">
    <property type="entry name" value="NQR2_RnfD_RnfE"/>
    <property type="match status" value="1"/>
</dbReference>
<gene>
    <name evidence="15" type="ORF">I5677_08030</name>
</gene>
<dbReference type="Pfam" id="PF13237">
    <property type="entry name" value="Fer4_10"/>
    <property type="match status" value="1"/>
</dbReference>
<dbReference type="PROSITE" id="PS51379">
    <property type="entry name" value="4FE4S_FER_2"/>
    <property type="match status" value="1"/>
</dbReference>
<evidence type="ECO:0000256" key="12">
    <source>
        <dbReference type="ARBA" id="ARBA00023136"/>
    </source>
</evidence>
<keyword evidence="12 13" id="KW-0472">Membrane</keyword>
<keyword evidence="9 13" id="KW-1133">Transmembrane helix</keyword>
<dbReference type="InterPro" id="IPR011538">
    <property type="entry name" value="Nuo51_FMN-bd"/>
</dbReference>
<keyword evidence="3" id="KW-0597">Phosphoprotein</keyword>
<protein>
    <submittedName>
        <fullName evidence="15">RnfABCDGE type electron transport complex subunit D</fullName>
    </submittedName>
</protein>
<evidence type="ECO:0000313" key="15">
    <source>
        <dbReference type="EMBL" id="MBH1940834.1"/>
    </source>
</evidence>
<accession>A0A8J7HDJ2</accession>
<evidence type="ECO:0000259" key="14">
    <source>
        <dbReference type="PROSITE" id="PS51379"/>
    </source>
</evidence>
<dbReference type="Gene3D" id="3.40.50.11540">
    <property type="entry name" value="NADH-ubiquinone oxidoreductase 51kDa subunit"/>
    <property type="match status" value="1"/>
</dbReference>
<evidence type="ECO:0000256" key="7">
    <source>
        <dbReference type="ARBA" id="ARBA00022723"/>
    </source>
</evidence>
<dbReference type="InterPro" id="IPR004338">
    <property type="entry name" value="NqrB/RnfD"/>
</dbReference>
<evidence type="ECO:0000256" key="2">
    <source>
        <dbReference type="ARBA" id="ARBA00022485"/>
    </source>
</evidence>
<dbReference type="InterPro" id="IPR010208">
    <property type="entry name" value="Ion_transpt_RnfC/RsxC"/>
</dbReference>
<evidence type="ECO:0000256" key="9">
    <source>
        <dbReference type="ARBA" id="ARBA00022989"/>
    </source>
</evidence>
<dbReference type="GO" id="GO:0046872">
    <property type="term" value="F:metal ion binding"/>
    <property type="evidence" value="ECO:0007669"/>
    <property type="project" value="UniProtKB-KW"/>
</dbReference>
<evidence type="ECO:0000256" key="5">
    <source>
        <dbReference type="ARBA" id="ARBA00022643"/>
    </source>
</evidence>
<keyword evidence="4" id="KW-0285">Flavoprotein</keyword>
<reference evidence="15" key="1">
    <citation type="submission" date="2020-12" db="EMBL/GenBank/DDBJ databases">
        <title>M. sibirica DSM 26468T genome.</title>
        <authorList>
            <person name="Thieme N."/>
            <person name="Rettenmaier R."/>
            <person name="Zverlov V."/>
            <person name="Liebl W."/>
        </authorList>
    </citation>
    <scope>NUCLEOTIDE SEQUENCE</scope>
    <source>
        <strain evidence="15">DSM 26468</strain>
    </source>
</reference>
<comment type="caution">
    <text evidence="15">The sequence shown here is derived from an EMBL/GenBank/DDBJ whole genome shotgun (WGS) entry which is preliminary data.</text>
</comment>
<keyword evidence="11" id="KW-0411">Iron-sulfur</keyword>
<keyword evidence="16" id="KW-1185">Reference proteome</keyword>
<name>A0A8J7HDJ2_9FIRM</name>
<dbReference type="InterPro" id="IPR037225">
    <property type="entry name" value="Nuo51_FMN-bd_sf"/>
</dbReference>
<organism evidence="15 16">
    <name type="scientific">Mobilitalea sibirica</name>
    <dbReference type="NCBI Taxonomy" id="1462919"/>
    <lineage>
        <taxon>Bacteria</taxon>
        <taxon>Bacillati</taxon>
        <taxon>Bacillota</taxon>
        <taxon>Clostridia</taxon>
        <taxon>Lachnospirales</taxon>
        <taxon>Lachnospiraceae</taxon>
        <taxon>Mobilitalea</taxon>
    </lineage>
</organism>
<dbReference type="SUPFAM" id="SSF46548">
    <property type="entry name" value="alpha-helical ferredoxin"/>
    <property type="match status" value="1"/>
</dbReference>
<feature type="transmembrane region" description="Helical" evidence="13">
    <location>
        <begin position="179"/>
        <end position="198"/>
    </location>
</feature>
<dbReference type="Proteomes" id="UP000623269">
    <property type="component" value="Unassembled WGS sequence"/>
</dbReference>
<feature type="transmembrane region" description="Helical" evidence="13">
    <location>
        <begin position="63"/>
        <end position="80"/>
    </location>
</feature>
<keyword evidence="7" id="KW-0479">Metal-binding</keyword>
<feature type="transmembrane region" description="Helical" evidence="13">
    <location>
        <begin position="39"/>
        <end position="56"/>
    </location>
</feature>
<dbReference type="GO" id="GO:0051539">
    <property type="term" value="F:4 iron, 4 sulfur cluster binding"/>
    <property type="evidence" value="ECO:0007669"/>
    <property type="project" value="UniProtKB-KW"/>
</dbReference>
<feature type="transmembrane region" description="Helical" evidence="13">
    <location>
        <begin position="16"/>
        <end position="33"/>
    </location>
</feature>
<feature type="transmembrane region" description="Helical" evidence="13">
    <location>
        <begin position="204"/>
        <end position="236"/>
    </location>
</feature>
<feature type="domain" description="4Fe-4S ferredoxin-type" evidence="14">
    <location>
        <begin position="528"/>
        <end position="557"/>
    </location>
</feature>
<keyword evidence="2" id="KW-0004">4Fe-4S</keyword>
<dbReference type="PANTHER" id="PTHR43034">
    <property type="entry name" value="ION-TRANSLOCATING OXIDOREDUCTASE COMPLEX SUBUNIT C"/>
    <property type="match status" value="1"/>
</dbReference>
<dbReference type="RefSeq" id="WP_197661053.1">
    <property type="nucleotide sequence ID" value="NZ_JAEAGR010000006.1"/>
</dbReference>
<dbReference type="InterPro" id="IPR017900">
    <property type="entry name" value="4Fe4S_Fe_S_CS"/>
</dbReference>
<dbReference type="EMBL" id="JAEAGR010000006">
    <property type="protein sequence ID" value="MBH1940834.1"/>
    <property type="molecule type" value="Genomic_DNA"/>
</dbReference>
<keyword evidence="1" id="KW-0813">Transport</keyword>
<dbReference type="PANTHER" id="PTHR43034:SF2">
    <property type="entry name" value="ION-TRANSLOCATING OXIDOREDUCTASE COMPLEX SUBUNIT C"/>
    <property type="match status" value="1"/>
</dbReference>
<evidence type="ECO:0000256" key="11">
    <source>
        <dbReference type="ARBA" id="ARBA00023014"/>
    </source>
</evidence>
<evidence type="ECO:0000256" key="8">
    <source>
        <dbReference type="ARBA" id="ARBA00022967"/>
    </source>
</evidence>
<keyword evidence="8" id="KW-1278">Translocase</keyword>
<dbReference type="AlphaFoldDB" id="A0A8J7HDJ2"/>
<evidence type="ECO:0000313" key="16">
    <source>
        <dbReference type="Proteomes" id="UP000623269"/>
    </source>
</evidence>
<dbReference type="PROSITE" id="PS00198">
    <property type="entry name" value="4FE4S_FER_1"/>
    <property type="match status" value="1"/>
</dbReference>
<feature type="transmembrane region" description="Helical" evidence="13">
    <location>
        <begin position="111"/>
        <end position="132"/>
    </location>
</feature>
<proteinExistence type="predicted"/>
<feature type="transmembrane region" description="Helical" evidence="13">
    <location>
        <begin position="152"/>
        <end position="170"/>
    </location>
</feature>
<evidence type="ECO:0000256" key="6">
    <source>
        <dbReference type="ARBA" id="ARBA00022692"/>
    </source>
</evidence>
<dbReference type="Gene3D" id="3.30.70.20">
    <property type="match status" value="1"/>
</dbReference>
<keyword evidence="5" id="KW-0288">FMN</keyword>
<dbReference type="GO" id="GO:0016020">
    <property type="term" value="C:membrane"/>
    <property type="evidence" value="ECO:0007669"/>
    <property type="project" value="InterPro"/>
</dbReference>
<dbReference type="GO" id="GO:0055085">
    <property type="term" value="P:transmembrane transport"/>
    <property type="evidence" value="ECO:0007669"/>
    <property type="project" value="InterPro"/>
</dbReference>
<keyword evidence="6 13" id="KW-0812">Transmembrane</keyword>
<evidence type="ECO:0000256" key="10">
    <source>
        <dbReference type="ARBA" id="ARBA00023004"/>
    </source>
</evidence>
<evidence type="ECO:0000256" key="4">
    <source>
        <dbReference type="ARBA" id="ARBA00022630"/>
    </source>
</evidence>
<dbReference type="InterPro" id="IPR017896">
    <property type="entry name" value="4Fe4S_Fe-S-bd"/>
</dbReference>